<feature type="compositionally biased region" description="Basic and acidic residues" evidence="1">
    <location>
        <begin position="94"/>
        <end position="105"/>
    </location>
</feature>
<organism evidence="2 3">
    <name type="scientific">Rubroshorea leprosula</name>
    <dbReference type="NCBI Taxonomy" id="152421"/>
    <lineage>
        <taxon>Eukaryota</taxon>
        <taxon>Viridiplantae</taxon>
        <taxon>Streptophyta</taxon>
        <taxon>Embryophyta</taxon>
        <taxon>Tracheophyta</taxon>
        <taxon>Spermatophyta</taxon>
        <taxon>Magnoliopsida</taxon>
        <taxon>eudicotyledons</taxon>
        <taxon>Gunneridae</taxon>
        <taxon>Pentapetalae</taxon>
        <taxon>rosids</taxon>
        <taxon>malvids</taxon>
        <taxon>Malvales</taxon>
        <taxon>Dipterocarpaceae</taxon>
        <taxon>Rubroshorea</taxon>
    </lineage>
</organism>
<name>A0AAV5JKB2_9ROSI</name>
<protein>
    <submittedName>
        <fullName evidence="2">Uncharacterized protein</fullName>
    </submittedName>
</protein>
<keyword evidence="3" id="KW-1185">Reference proteome</keyword>
<reference evidence="2 3" key="1">
    <citation type="journal article" date="2021" name="Commun. Biol.">
        <title>The genome of Shorea leprosula (Dipterocarpaceae) highlights the ecological relevance of drought in aseasonal tropical rainforests.</title>
        <authorList>
            <person name="Ng K.K.S."/>
            <person name="Kobayashi M.J."/>
            <person name="Fawcett J.A."/>
            <person name="Hatakeyama M."/>
            <person name="Paape T."/>
            <person name="Ng C.H."/>
            <person name="Ang C.C."/>
            <person name="Tnah L.H."/>
            <person name="Lee C.T."/>
            <person name="Nishiyama T."/>
            <person name="Sese J."/>
            <person name="O'Brien M.J."/>
            <person name="Copetti D."/>
            <person name="Mohd Noor M.I."/>
            <person name="Ong R.C."/>
            <person name="Putra M."/>
            <person name="Sireger I.Z."/>
            <person name="Indrioko S."/>
            <person name="Kosugi Y."/>
            <person name="Izuno A."/>
            <person name="Isagi Y."/>
            <person name="Lee S.L."/>
            <person name="Shimizu K.K."/>
        </authorList>
    </citation>
    <scope>NUCLEOTIDE SEQUENCE [LARGE SCALE GENOMIC DNA]</scope>
    <source>
        <strain evidence="2">214</strain>
    </source>
</reference>
<proteinExistence type="predicted"/>
<feature type="region of interest" description="Disordered" evidence="1">
    <location>
        <begin position="84"/>
        <end position="122"/>
    </location>
</feature>
<dbReference type="EMBL" id="BPVZ01000037">
    <property type="protein sequence ID" value="GKV12958.1"/>
    <property type="molecule type" value="Genomic_DNA"/>
</dbReference>
<evidence type="ECO:0000313" key="2">
    <source>
        <dbReference type="EMBL" id="GKV12958.1"/>
    </source>
</evidence>
<evidence type="ECO:0000256" key="1">
    <source>
        <dbReference type="SAM" id="MobiDB-lite"/>
    </source>
</evidence>
<dbReference type="Proteomes" id="UP001054252">
    <property type="component" value="Unassembled WGS sequence"/>
</dbReference>
<accession>A0AAV5JKB2</accession>
<dbReference type="AlphaFoldDB" id="A0AAV5JKB2"/>
<comment type="caution">
    <text evidence="2">The sequence shown here is derived from an EMBL/GenBank/DDBJ whole genome shotgun (WGS) entry which is preliminary data.</text>
</comment>
<evidence type="ECO:0000313" key="3">
    <source>
        <dbReference type="Proteomes" id="UP001054252"/>
    </source>
</evidence>
<sequence length="122" mass="13417">MRESQVNTYLSIILKVGFEYIFNIGWLGGVDLIPERTDQPVGPILPGKISHIMVQSTEVEKLVEDCATHRMVLIFSPIFVQTSSEDLEGEDREDNSKTGEGDGAKIHGFPVDTPGLACLDGR</sequence>
<gene>
    <name evidence="2" type="ORF">SLEP1_g24039</name>
</gene>